<dbReference type="PaxDb" id="55529-EKX38879"/>
<dbReference type="EMBL" id="JH993044">
    <property type="protein sequence ID" value="EKX38879.1"/>
    <property type="molecule type" value="Genomic_DNA"/>
</dbReference>
<dbReference type="Pfam" id="PF03283">
    <property type="entry name" value="PAE"/>
    <property type="match status" value="1"/>
</dbReference>
<dbReference type="STRING" id="905079.L1ISK8"/>
<dbReference type="PANTHER" id="PTHR21562:SF122">
    <property type="entry name" value="PALMITOLEOYL-PROTEIN CARBOXYLESTERASE NOTUM"/>
    <property type="match status" value="1"/>
</dbReference>
<dbReference type="KEGG" id="gtt:GUITHDRAFT_143891"/>
<dbReference type="OrthoDB" id="2015280at2759"/>
<accession>L1ISK8</accession>
<dbReference type="GO" id="GO:0016787">
    <property type="term" value="F:hydrolase activity"/>
    <property type="evidence" value="ECO:0007669"/>
    <property type="project" value="InterPro"/>
</dbReference>
<reference evidence="1 3" key="1">
    <citation type="journal article" date="2012" name="Nature">
        <title>Algal genomes reveal evolutionary mosaicism and the fate of nucleomorphs.</title>
        <authorList>
            <consortium name="DOE Joint Genome Institute"/>
            <person name="Curtis B.A."/>
            <person name="Tanifuji G."/>
            <person name="Burki F."/>
            <person name="Gruber A."/>
            <person name="Irimia M."/>
            <person name="Maruyama S."/>
            <person name="Arias M.C."/>
            <person name="Ball S.G."/>
            <person name="Gile G.H."/>
            <person name="Hirakawa Y."/>
            <person name="Hopkins J.F."/>
            <person name="Kuo A."/>
            <person name="Rensing S.A."/>
            <person name="Schmutz J."/>
            <person name="Symeonidi A."/>
            <person name="Elias M."/>
            <person name="Eveleigh R.J."/>
            <person name="Herman E.K."/>
            <person name="Klute M.J."/>
            <person name="Nakayama T."/>
            <person name="Obornik M."/>
            <person name="Reyes-Prieto A."/>
            <person name="Armbrust E.V."/>
            <person name="Aves S.J."/>
            <person name="Beiko R.G."/>
            <person name="Coutinho P."/>
            <person name="Dacks J.B."/>
            <person name="Durnford D.G."/>
            <person name="Fast N.M."/>
            <person name="Green B.R."/>
            <person name="Grisdale C.J."/>
            <person name="Hempel F."/>
            <person name="Henrissat B."/>
            <person name="Hoppner M.P."/>
            <person name="Ishida K."/>
            <person name="Kim E."/>
            <person name="Koreny L."/>
            <person name="Kroth P.G."/>
            <person name="Liu Y."/>
            <person name="Malik S.B."/>
            <person name="Maier U.G."/>
            <person name="McRose D."/>
            <person name="Mock T."/>
            <person name="Neilson J.A."/>
            <person name="Onodera N.T."/>
            <person name="Poole A.M."/>
            <person name="Pritham E.J."/>
            <person name="Richards T.A."/>
            <person name="Rocap G."/>
            <person name="Roy S.W."/>
            <person name="Sarai C."/>
            <person name="Schaack S."/>
            <person name="Shirato S."/>
            <person name="Slamovits C.H."/>
            <person name="Spencer D.F."/>
            <person name="Suzuki S."/>
            <person name="Worden A.Z."/>
            <person name="Zauner S."/>
            <person name="Barry K."/>
            <person name="Bell C."/>
            <person name="Bharti A.K."/>
            <person name="Crow J.A."/>
            <person name="Grimwood J."/>
            <person name="Kramer R."/>
            <person name="Lindquist E."/>
            <person name="Lucas S."/>
            <person name="Salamov A."/>
            <person name="McFadden G.I."/>
            <person name="Lane C.E."/>
            <person name="Keeling P.J."/>
            <person name="Gray M.W."/>
            <person name="Grigoriev I.V."/>
            <person name="Archibald J.M."/>
        </authorList>
    </citation>
    <scope>NUCLEOTIDE SEQUENCE</scope>
    <source>
        <strain evidence="1 3">CCMP2712</strain>
    </source>
</reference>
<reference evidence="2" key="3">
    <citation type="submission" date="2016-03" db="UniProtKB">
        <authorList>
            <consortium name="EnsemblProtists"/>
        </authorList>
    </citation>
    <scope>IDENTIFICATION</scope>
</reference>
<dbReference type="AlphaFoldDB" id="L1ISK8"/>
<dbReference type="PANTHER" id="PTHR21562">
    <property type="entry name" value="NOTUM-RELATED"/>
    <property type="match status" value="1"/>
</dbReference>
<reference evidence="3" key="2">
    <citation type="submission" date="2012-11" db="EMBL/GenBank/DDBJ databases">
        <authorList>
            <person name="Kuo A."/>
            <person name="Curtis B.A."/>
            <person name="Tanifuji G."/>
            <person name="Burki F."/>
            <person name="Gruber A."/>
            <person name="Irimia M."/>
            <person name="Maruyama S."/>
            <person name="Arias M.C."/>
            <person name="Ball S.G."/>
            <person name="Gile G.H."/>
            <person name="Hirakawa Y."/>
            <person name="Hopkins J.F."/>
            <person name="Rensing S.A."/>
            <person name="Schmutz J."/>
            <person name="Symeonidi A."/>
            <person name="Elias M."/>
            <person name="Eveleigh R.J."/>
            <person name="Herman E.K."/>
            <person name="Klute M.J."/>
            <person name="Nakayama T."/>
            <person name="Obornik M."/>
            <person name="Reyes-Prieto A."/>
            <person name="Armbrust E.V."/>
            <person name="Aves S.J."/>
            <person name="Beiko R.G."/>
            <person name="Coutinho P."/>
            <person name="Dacks J.B."/>
            <person name="Durnford D.G."/>
            <person name="Fast N.M."/>
            <person name="Green B.R."/>
            <person name="Grisdale C."/>
            <person name="Hempe F."/>
            <person name="Henrissat B."/>
            <person name="Hoppner M.P."/>
            <person name="Ishida K.-I."/>
            <person name="Kim E."/>
            <person name="Koreny L."/>
            <person name="Kroth P.G."/>
            <person name="Liu Y."/>
            <person name="Malik S.-B."/>
            <person name="Maier U.G."/>
            <person name="McRose D."/>
            <person name="Mock T."/>
            <person name="Neilson J.A."/>
            <person name="Onodera N.T."/>
            <person name="Poole A.M."/>
            <person name="Pritham E.J."/>
            <person name="Richards T.A."/>
            <person name="Rocap G."/>
            <person name="Roy S.W."/>
            <person name="Sarai C."/>
            <person name="Schaack S."/>
            <person name="Shirato S."/>
            <person name="Slamovits C.H."/>
            <person name="Spencer D.F."/>
            <person name="Suzuki S."/>
            <person name="Worden A.Z."/>
            <person name="Zauner S."/>
            <person name="Barry K."/>
            <person name="Bell C."/>
            <person name="Bharti A.K."/>
            <person name="Crow J.A."/>
            <person name="Grimwood J."/>
            <person name="Kramer R."/>
            <person name="Lindquist E."/>
            <person name="Lucas S."/>
            <person name="Salamov A."/>
            <person name="McFadden G.I."/>
            <person name="Lane C.E."/>
            <person name="Keeling P.J."/>
            <person name="Gray M.W."/>
            <person name="Grigoriev I.V."/>
            <person name="Archibald J.M."/>
        </authorList>
    </citation>
    <scope>NUCLEOTIDE SEQUENCE</scope>
    <source>
        <strain evidence="3">CCMP2712</strain>
    </source>
</reference>
<dbReference type="EnsemblProtists" id="EKX38879">
    <property type="protein sequence ID" value="EKX38879"/>
    <property type="gene ID" value="GUITHDRAFT_143891"/>
</dbReference>
<evidence type="ECO:0000313" key="2">
    <source>
        <dbReference type="EnsemblProtists" id="EKX38879"/>
    </source>
</evidence>
<dbReference type="HOGENOM" id="CLU_981598_0_0_1"/>
<gene>
    <name evidence="1" type="ORF">GUITHDRAFT_143891</name>
</gene>
<dbReference type="eggNOG" id="KOG4287">
    <property type="taxonomic scope" value="Eukaryota"/>
</dbReference>
<name>L1ISK8_GUITC</name>
<organism evidence="1">
    <name type="scientific">Guillardia theta (strain CCMP2712)</name>
    <name type="common">Cryptophyte</name>
    <dbReference type="NCBI Taxonomy" id="905079"/>
    <lineage>
        <taxon>Eukaryota</taxon>
        <taxon>Cryptophyceae</taxon>
        <taxon>Pyrenomonadales</taxon>
        <taxon>Geminigeraceae</taxon>
        <taxon>Guillardia</taxon>
    </lineage>
</organism>
<proteinExistence type="predicted"/>
<dbReference type="InterPro" id="IPR004963">
    <property type="entry name" value="PAE/NOTUM"/>
</dbReference>
<evidence type="ECO:0000313" key="3">
    <source>
        <dbReference type="Proteomes" id="UP000011087"/>
    </source>
</evidence>
<evidence type="ECO:0000313" key="1">
    <source>
        <dbReference type="EMBL" id="EKX38879.1"/>
    </source>
</evidence>
<protein>
    <submittedName>
        <fullName evidence="1 2">Uncharacterized protein</fullName>
    </submittedName>
</protein>
<dbReference type="GeneID" id="17295663"/>
<sequence length="284" mass="30798">MILVHHADRLLLGFYISKHSPSDSWTIYLEDGGWCFDQEECLAKSQTDSGSSRDWPAARNNLGGVESLLLILSDSTSDNPDLSAWNKVVIPSCDGSSLSSTASQSIINSTASVWLEGLNIFEETISTLIASQNLAKAQQIILAGSGSGGLAVGLHLDRLESKEITKKIRNPLYVVQSGYDCEHLKLALGISRQMFNGTGRKNLTQVTIEVENATPSDAVRPNGKMSLMASEHGLQEYFKFASDGMCNFRGSWSKGFVRAGCQRITLKVVGDLSMINSGEKTCKA</sequence>
<dbReference type="RefSeq" id="XP_005825859.1">
    <property type="nucleotide sequence ID" value="XM_005825802.1"/>
</dbReference>
<dbReference type="Proteomes" id="UP000011087">
    <property type="component" value="Unassembled WGS sequence"/>
</dbReference>
<keyword evidence="3" id="KW-1185">Reference proteome</keyword>